<evidence type="ECO:0000259" key="8">
    <source>
        <dbReference type="PROSITE" id="PS50011"/>
    </source>
</evidence>
<feature type="transmembrane region" description="Helical" evidence="7">
    <location>
        <begin position="390"/>
        <end position="408"/>
    </location>
</feature>
<keyword evidence="2 5" id="KW-0547">Nucleotide-binding</keyword>
<keyword evidence="7" id="KW-1133">Transmembrane helix</keyword>
<dbReference type="CDD" id="cd14014">
    <property type="entry name" value="STKc_PknB_like"/>
    <property type="match status" value="1"/>
</dbReference>
<dbReference type="PANTHER" id="PTHR43289">
    <property type="entry name" value="MITOGEN-ACTIVATED PROTEIN KINASE KINASE KINASE 20-RELATED"/>
    <property type="match status" value="1"/>
</dbReference>
<dbReference type="Gene3D" id="1.10.510.10">
    <property type="entry name" value="Transferase(Phosphotransferase) domain 1"/>
    <property type="match status" value="1"/>
</dbReference>
<dbReference type="SMART" id="SM01080">
    <property type="entry name" value="CHASE2"/>
    <property type="match status" value="1"/>
</dbReference>
<dbReference type="PROSITE" id="PS50011">
    <property type="entry name" value="PROTEIN_KINASE_DOM"/>
    <property type="match status" value="1"/>
</dbReference>
<keyword evidence="10" id="KW-1185">Reference proteome</keyword>
<dbReference type="SMART" id="SM00220">
    <property type="entry name" value="S_TKc"/>
    <property type="match status" value="1"/>
</dbReference>
<evidence type="ECO:0000256" key="5">
    <source>
        <dbReference type="PROSITE-ProRule" id="PRU10141"/>
    </source>
</evidence>
<dbReference type="Gene3D" id="3.30.200.20">
    <property type="entry name" value="Phosphorylase Kinase, domain 1"/>
    <property type="match status" value="1"/>
</dbReference>
<accession>A0ABM7YGA1</accession>
<dbReference type="InterPro" id="IPR017441">
    <property type="entry name" value="Protein_kinase_ATP_BS"/>
</dbReference>
<reference evidence="9" key="1">
    <citation type="submission" date="2022-04" db="EMBL/GenBank/DDBJ databases">
        <title>Whole genome sequence of Sphaerotilus sp. FB-5.</title>
        <authorList>
            <person name="Takeda M."/>
            <person name="Narihara S."/>
            <person name="Akimoto M."/>
            <person name="Akimoto R."/>
            <person name="Nishiyashiki S."/>
            <person name="Murakami T."/>
        </authorList>
    </citation>
    <scope>NUCLEOTIDE SEQUENCE</scope>
    <source>
        <strain evidence="9">FB-5</strain>
    </source>
</reference>
<dbReference type="Proteomes" id="UP001057498">
    <property type="component" value="Chromosome"/>
</dbReference>
<dbReference type="EMBL" id="AP025730">
    <property type="protein sequence ID" value="BDI03203.1"/>
    <property type="molecule type" value="Genomic_DNA"/>
</dbReference>
<feature type="domain" description="Protein kinase" evidence="8">
    <location>
        <begin position="580"/>
        <end position="847"/>
    </location>
</feature>
<evidence type="ECO:0000256" key="3">
    <source>
        <dbReference type="ARBA" id="ARBA00022777"/>
    </source>
</evidence>
<gene>
    <name evidence="9" type="ORF">CATMQ487_01730</name>
</gene>
<feature type="binding site" evidence="5">
    <location>
        <position position="609"/>
    </location>
    <ligand>
        <name>ATP</name>
        <dbReference type="ChEBI" id="CHEBI:30616"/>
    </ligand>
</feature>
<keyword evidence="4 5" id="KW-0067">ATP-binding</keyword>
<dbReference type="Pfam" id="PF00069">
    <property type="entry name" value="Pkinase"/>
    <property type="match status" value="1"/>
</dbReference>
<keyword evidence="1" id="KW-0808">Transferase</keyword>
<evidence type="ECO:0000256" key="4">
    <source>
        <dbReference type="ARBA" id="ARBA00022840"/>
    </source>
</evidence>
<evidence type="ECO:0000256" key="1">
    <source>
        <dbReference type="ARBA" id="ARBA00022679"/>
    </source>
</evidence>
<dbReference type="InterPro" id="IPR000719">
    <property type="entry name" value="Prot_kinase_dom"/>
</dbReference>
<proteinExistence type="predicted"/>
<evidence type="ECO:0000256" key="2">
    <source>
        <dbReference type="ARBA" id="ARBA00022741"/>
    </source>
</evidence>
<evidence type="ECO:0000256" key="7">
    <source>
        <dbReference type="SAM" id="Phobius"/>
    </source>
</evidence>
<name>A0ABM7YGA1_9BURK</name>
<keyword evidence="7" id="KW-0812">Transmembrane</keyword>
<sequence>MPALPPLRLTKERLWLGGAGLLLWLVVLAGDLLGAAERWAYDHALTGAARAGSPEVVVVAIDAPSQAKHGSWPWSRELHGRLLDRLRGAGARVVAHAEPFIGAQSPSALAEWHRIASTVAADPALAHHPDLPTVLSVSREQLDGDGQFAHSLAAHGRSLLALGPLEAASLRTGEAMAALVDAQPTAAGSNASLPARPPWPLPLLARAALGSGHLELSADRDGTLRRHALRRDVEGRGIASLAWLAASVQRGLPPDPPGQGGRWVSLGSTRLPLGPQDSVAPIFAADRPQQPAFVHLSADAVLGGQFNARTVAGKLVLIGRVDHAARAGGALLPDGEPVAPVEALAQLSSALLTGQVVAQPGWARGLPWLLAIAAVAYLVWLAPRLTAGSGLVLSSLVALCLLLGAQLGLSAAHIWSPMVLPAAVLLLGHLSLLGLRRHALQSGPTTVTPLVPLPAGRGALGGASASTAAAAASTVLAVEAGRPASTILPQLDQSPGVSHGDPRTATRPVGLPVMLSAALPGALASLPAGAPGTPPHPEADLSMAATQPLHEREANPATEPAAMYRSRGPGGAAPPRLGAYQLEHEIGRGTMGRVYLASEIGHGGEVAVKTLALAREFEGFALREARARFQREAQAAGRLQHPDIVRVLQSGEERGLAYIAMERLHGHDLTQHVQPGTLLSVGTVVAIGARVAAALAHAHRQGVIHRDIKPANVMIDPEHGQVKVTDFGIARITDSARTRTGLVLGSPSYMSPEQLTGRSVDGRSDLYSLGVLLFQLLTGRLPQQGHTLAEMIHAATQEVAPDVRQLNPLVPEVLANIVSILLQKRAELRYGDGDAVAADLRLVGSWLMQQRRERAESDAVASVQDCALPAQPSAGSRSAPARDGAQSAS</sequence>
<dbReference type="InterPro" id="IPR008271">
    <property type="entry name" value="Ser/Thr_kinase_AS"/>
</dbReference>
<evidence type="ECO:0000313" key="9">
    <source>
        <dbReference type="EMBL" id="BDI03203.1"/>
    </source>
</evidence>
<keyword evidence="7" id="KW-0472">Membrane</keyword>
<dbReference type="RefSeq" id="WP_310742569.1">
    <property type="nucleotide sequence ID" value="NZ_AP025730.1"/>
</dbReference>
<feature type="region of interest" description="Disordered" evidence="6">
    <location>
        <begin position="546"/>
        <end position="576"/>
    </location>
</feature>
<dbReference type="PROSITE" id="PS00108">
    <property type="entry name" value="PROTEIN_KINASE_ST"/>
    <property type="match status" value="1"/>
</dbReference>
<dbReference type="InterPro" id="IPR007890">
    <property type="entry name" value="CHASE2"/>
</dbReference>
<evidence type="ECO:0000313" key="10">
    <source>
        <dbReference type="Proteomes" id="UP001057498"/>
    </source>
</evidence>
<dbReference type="SUPFAM" id="SSF56112">
    <property type="entry name" value="Protein kinase-like (PK-like)"/>
    <property type="match status" value="1"/>
</dbReference>
<feature type="transmembrane region" description="Helical" evidence="7">
    <location>
        <begin position="365"/>
        <end position="383"/>
    </location>
</feature>
<dbReference type="Pfam" id="PF05226">
    <property type="entry name" value="CHASE2"/>
    <property type="match status" value="1"/>
</dbReference>
<organism evidence="9 10">
    <name type="scientific">Sphaerotilus microaerophilus</name>
    <dbReference type="NCBI Taxonomy" id="2914710"/>
    <lineage>
        <taxon>Bacteria</taxon>
        <taxon>Pseudomonadati</taxon>
        <taxon>Pseudomonadota</taxon>
        <taxon>Betaproteobacteria</taxon>
        <taxon>Burkholderiales</taxon>
        <taxon>Sphaerotilaceae</taxon>
        <taxon>Sphaerotilus</taxon>
    </lineage>
</organism>
<evidence type="ECO:0000256" key="6">
    <source>
        <dbReference type="SAM" id="MobiDB-lite"/>
    </source>
</evidence>
<protein>
    <recommendedName>
        <fullName evidence="8">Protein kinase domain-containing protein</fullName>
    </recommendedName>
</protein>
<keyword evidence="3" id="KW-0418">Kinase</keyword>
<dbReference type="InterPro" id="IPR011009">
    <property type="entry name" value="Kinase-like_dom_sf"/>
</dbReference>
<dbReference type="PANTHER" id="PTHR43289:SF6">
    <property type="entry name" value="SERINE_THREONINE-PROTEIN KINASE NEKL-3"/>
    <property type="match status" value="1"/>
</dbReference>
<feature type="region of interest" description="Disordered" evidence="6">
    <location>
        <begin position="858"/>
        <end position="889"/>
    </location>
</feature>
<dbReference type="PROSITE" id="PS00107">
    <property type="entry name" value="PROTEIN_KINASE_ATP"/>
    <property type="match status" value="1"/>
</dbReference>